<dbReference type="AlphaFoldDB" id="A0A387HCW6"/>
<keyword evidence="3" id="KW-0645">Protease</keyword>
<accession>A0A387HCW6</accession>
<dbReference type="KEGG" id="shun:DWB77_02616"/>
<dbReference type="GO" id="GO:0005524">
    <property type="term" value="F:ATP binding"/>
    <property type="evidence" value="ECO:0007669"/>
    <property type="project" value="UniProtKB-KW"/>
</dbReference>
<dbReference type="OrthoDB" id="3628183at2"/>
<dbReference type="InterPro" id="IPR036628">
    <property type="entry name" value="Clp_N_dom_sf"/>
</dbReference>
<evidence type="ECO:0000259" key="2">
    <source>
        <dbReference type="PROSITE" id="PS51903"/>
    </source>
</evidence>
<dbReference type="GO" id="GO:0006508">
    <property type="term" value="P:proteolysis"/>
    <property type="evidence" value="ECO:0007669"/>
    <property type="project" value="UniProtKB-KW"/>
</dbReference>
<gene>
    <name evidence="3" type="primary">clpC1_1</name>
    <name evidence="3" type="ORF">DWB77_02616</name>
</gene>
<dbReference type="RefSeq" id="WP_120721423.1">
    <property type="nucleotide sequence ID" value="NZ_CP032698.1"/>
</dbReference>
<keyword evidence="3" id="KW-0547">Nucleotide-binding</keyword>
<dbReference type="Pfam" id="PF02861">
    <property type="entry name" value="Clp_N"/>
    <property type="match status" value="2"/>
</dbReference>
<sequence>MFERFTVHARGVVTGAVEHASRAGSPVVTEEHLLLALLDREGTKAAFALASLGVTDRRAELIEALAAARRRGGLSKADTAALSELGISVEEIVARVEQTHGPGALADAPRGKAWPSGRPSFTKESKKVLERALRIALARKQKHIGDEHLLLAVAAGVGVVGEVLAEFGGTYGGVEGVLSLRAA</sequence>
<keyword evidence="3" id="KW-0067">ATP-binding</keyword>
<evidence type="ECO:0000313" key="3">
    <source>
        <dbReference type="EMBL" id="AYG80481.1"/>
    </source>
</evidence>
<name>A0A387HCW6_9ACTN</name>
<dbReference type="Gene3D" id="1.10.1780.10">
    <property type="entry name" value="Clp, N-terminal domain"/>
    <property type="match status" value="2"/>
</dbReference>
<dbReference type="SUPFAM" id="SSF81923">
    <property type="entry name" value="Double Clp-N motif"/>
    <property type="match status" value="2"/>
</dbReference>
<dbReference type="InterPro" id="IPR004176">
    <property type="entry name" value="Clp_R_N"/>
</dbReference>
<dbReference type="GO" id="GO:0008233">
    <property type="term" value="F:peptidase activity"/>
    <property type="evidence" value="ECO:0007669"/>
    <property type="project" value="UniProtKB-KW"/>
</dbReference>
<dbReference type="Proteomes" id="UP000271554">
    <property type="component" value="Chromosome"/>
</dbReference>
<protein>
    <submittedName>
        <fullName evidence="3">ATP-dependent Clp protease ATP-binding subunit ClpC1</fullName>
    </submittedName>
</protein>
<feature type="domain" description="Clp R" evidence="2">
    <location>
        <begin position="2"/>
        <end position="183"/>
    </location>
</feature>
<dbReference type="PROSITE" id="PS51903">
    <property type="entry name" value="CLP_R"/>
    <property type="match status" value="1"/>
</dbReference>
<proteinExistence type="predicted"/>
<keyword evidence="3" id="KW-0378">Hydrolase</keyword>
<dbReference type="EMBL" id="CP032698">
    <property type="protein sequence ID" value="AYG80481.1"/>
    <property type="molecule type" value="Genomic_DNA"/>
</dbReference>
<organism evidence="3 4">
    <name type="scientific">Streptomyces hundungensis</name>
    <dbReference type="NCBI Taxonomy" id="1077946"/>
    <lineage>
        <taxon>Bacteria</taxon>
        <taxon>Bacillati</taxon>
        <taxon>Actinomycetota</taxon>
        <taxon>Actinomycetes</taxon>
        <taxon>Kitasatosporales</taxon>
        <taxon>Streptomycetaceae</taxon>
        <taxon>Streptomyces</taxon>
    </lineage>
</organism>
<evidence type="ECO:0000256" key="1">
    <source>
        <dbReference type="PROSITE-ProRule" id="PRU01251"/>
    </source>
</evidence>
<reference evidence="3 4" key="1">
    <citation type="submission" date="2018-10" db="EMBL/GenBank/DDBJ databases">
        <title>Relationship between Morphology and Antimicrobial Activity in Streptomyces.</title>
        <authorList>
            <person name="Kang H.J."/>
            <person name="Kim S.B."/>
        </authorList>
    </citation>
    <scope>NUCLEOTIDE SEQUENCE [LARGE SCALE GENOMIC DNA]</scope>
    <source>
        <strain evidence="3 4">BH38</strain>
    </source>
</reference>
<evidence type="ECO:0000313" key="4">
    <source>
        <dbReference type="Proteomes" id="UP000271554"/>
    </source>
</evidence>
<keyword evidence="1" id="KW-0677">Repeat</keyword>
<keyword evidence="4" id="KW-1185">Reference proteome</keyword>